<name>A0ABT0S660_9SPHN</name>
<comment type="caution">
    <text evidence="2">The sequence shown here is derived from an EMBL/GenBank/DDBJ whole genome shotgun (WGS) entry which is preliminary data.</text>
</comment>
<accession>A0ABT0S660</accession>
<evidence type="ECO:0000259" key="1">
    <source>
        <dbReference type="PROSITE" id="PS51186"/>
    </source>
</evidence>
<evidence type="ECO:0000313" key="2">
    <source>
        <dbReference type="EMBL" id="MCL6739868.1"/>
    </source>
</evidence>
<organism evidence="2 3">
    <name type="scientific">Sphingomonas brevis</name>
    <dbReference type="NCBI Taxonomy" id="2908206"/>
    <lineage>
        <taxon>Bacteria</taxon>
        <taxon>Pseudomonadati</taxon>
        <taxon>Pseudomonadota</taxon>
        <taxon>Alphaproteobacteria</taxon>
        <taxon>Sphingomonadales</taxon>
        <taxon>Sphingomonadaceae</taxon>
        <taxon>Sphingomonas</taxon>
    </lineage>
</organism>
<dbReference type="EMBL" id="JAMGBB010000001">
    <property type="protein sequence ID" value="MCL6739868.1"/>
    <property type="molecule type" value="Genomic_DNA"/>
</dbReference>
<protein>
    <submittedName>
        <fullName evidence="2">N-acetyltransferase family protein</fullName>
    </submittedName>
</protein>
<dbReference type="Gene3D" id="3.40.630.30">
    <property type="match status" value="1"/>
</dbReference>
<keyword evidence="3" id="KW-1185">Reference proteome</keyword>
<evidence type="ECO:0000313" key="3">
    <source>
        <dbReference type="Proteomes" id="UP001165383"/>
    </source>
</evidence>
<dbReference type="InterPro" id="IPR000182">
    <property type="entry name" value="GNAT_dom"/>
</dbReference>
<dbReference type="Proteomes" id="UP001165383">
    <property type="component" value="Unassembled WGS sequence"/>
</dbReference>
<dbReference type="InterPro" id="IPR016181">
    <property type="entry name" value="Acyl_CoA_acyltransferase"/>
</dbReference>
<dbReference type="CDD" id="cd04301">
    <property type="entry name" value="NAT_SF"/>
    <property type="match status" value="1"/>
</dbReference>
<sequence>MPEEARVAIRPAIPGDAGAVAAIYAHHVAHGTASFDTLPRTPEQTAARIAECIDRGWPFLVAEESGVVVGYAYVTQFRDRPAYRTTCENSIYIAPASIGQGVGRRLLAALIEAAELAGFRQMIAVIGGAEPASVALHSRAGFVESGRMRSVGRKHGRWLDTLYMQLAVGSGDSIPPEVEP</sequence>
<dbReference type="Pfam" id="PF13420">
    <property type="entry name" value="Acetyltransf_4"/>
    <property type="match status" value="1"/>
</dbReference>
<dbReference type="RefSeq" id="WP_249914334.1">
    <property type="nucleotide sequence ID" value="NZ_JAMGBB010000001.1"/>
</dbReference>
<dbReference type="PANTHER" id="PTHR43072:SF8">
    <property type="entry name" value="ACYLTRANSFERASE FABY-RELATED"/>
    <property type="match status" value="1"/>
</dbReference>
<gene>
    <name evidence="2" type="ORF">LZ518_01775</name>
</gene>
<dbReference type="PANTHER" id="PTHR43072">
    <property type="entry name" value="N-ACETYLTRANSFERASE"/>
    <property type="match status" value="1"/>
</dbReference>
<proteinExistence type="predicted"/>
<feature type="domain" description="N-acetyltransferase" evidence="1">
    <location>
        <begin position="7"/>
        <end position="169"/>
    </location>
</feature>
<dbReference type="SUPFAM" id="SSF55729">
    <property type="entry name" value="Acyl-CoA N-acyltransferases (Nat)"/>
    <property type="match status" value="1"/>
</dbReference>
<dbReference type="PROSITE" id="PS51186">
    <property type="entry name" value="GNAT"/>
    <property type="match status" value="1"/>
</dbReference>
<reference evidence="2" key="1">
    <citation type="submission" date="2022-05" db="EMBL/GenBank/DDBJ databases">
        <authorList>
            <person name="Jo J.-H."/>
            <person name="Im W.-T."/>
        </authorList>
    </citation>
    <scope>NUCLEOTIDE SEQUENCE</scope>
    <source>
        <strain evidence="2">RB56-2</strain>
    </source>
</reference>